<dbReference type="InterPro" id="IPR036396">
    <property type="entry name" value="Cyt_P450_sf"/>
</dbReference>
<evidence type="ECO:0000256" key="8">
    <source>
        <dbReference type="SAM" id="MobiDB-lite"/>
    </source>
</evidence>
<dbReference type="PRINTS" id="PR00385">
    <property type="entry name" value="P450"/>
</dbReference>
<dbReference type="GO" id="GO:0004497">
    <property type="term" value="F:monooxygenase activity"/>
    <property type="evidence" value="ECO:0007669"/>
    <property type="project" value="UniProtKB-KW"/>
</dbReference>
<dbReference type="GO" id="GO:0005506">
    <property type="term" value="F:iron ion binding"/>
    <property type="evidence" value="ECO:0007669"/>
    <property type="project" value="InterPro"/>
</dbReference>
<keyword evidence="5 7" id="KW-0408">Iron</keyword>
<keyword evidence="10" id="KW-1185">Reference proteome</keyword>
<dbReference type="SUPFAM" id="SSF48264">
    <property type="entry name" value="Cytochrome P450"/>
    <property type="match status" value="1"/>
</dbReference>
<feature type="region of interest" description="Disordered" evidence="8">
    <location>
        <begin position="1"/>
        <end position="20"/>
    </location>
</feature>
<dbReference type="PRINTS" id="PR00463">
    <property type="entry name" value="EP450I"/>
</dbReference>
<dbReference type="EMBL" id="JACHJS010000001">
    <property type="protein sequence ID" value="MBB4965280.1"/>
    <property type="molecule type" value="Genomic_DNA"/>
</dbReference>
<organism evidence="9 10">
    <name type="scientific">Saccharothrix violaceirubra</name>
    <dbReference type="NCBI Taxonomy" id="413306"/>
    <lineage>
        <taxon>Bacteria</taxon>
        <taxon>Bacillati</taxon>
        <taxon>Actinomycetota</taxon>
        <taxon>Actinomycetes</taxon>
        <taxon>Pseudonocardiales</taxon>
        <taxon>Pseudonocardiaceae</taxon>
        <taxon>Saccharothrix</taxon>
    </lineage>
</organism>
<comment type="similarity">
    <text evidence="1">Belongs to the cytochrome P450 family.</text>
</comment>
<dbReference type="Gene3D" id="1.10.630.10">
    <property type="entry name" value="Cytochrome P450"/>
    <property type="match status" value="1"/>
</dbReference>
<dbReference type="GO" id="GO:0020037">
    <property type="term" value="F:heme binding"/>
    <property type="evidence" value="ECO:0007669"/>
    <property type="project" value="InterPro"/>
</dbReference>
<proteinExistence type="inferred from homology"/>
<keyword evidence="2 7" id="KW-0349">Heme</keyword>
<dbReference type="CDD" id="cd11049">
    <property type="entry name" value="CYP170A1-like"/>
    <property type="match status" value="1"/>
</dbReference>
<gene>
    <name evidence="9" type="ORF">F4559_002639</name>
</gene>
<evidence type="ECO:0000313" key="10">
    <source>
        <dbReference type="Proteomes" id="UP000542674"/>
    </source>
</evidence>
<comment type="cofactor">
    <cofactor evidence="7">
        <name>heme</name>
        <dbReference type="ChEBI" id="CHEBI:30413"/>
    </cofactor>
</comment>
<dbReference type="Pfam" id="PF00067">
    <property type="entry name" value="p450"/>
    <property type="match status" value="1"/>
</dbReference>
<dbReference type="InterPro" id="IPR002401">
    <property type="entry name" value="Cyt_P450_E_grp-I"/>
</dbReference>
<dbReference type="PANTHER" id="PTHR24291">
    <property type="entry name" value="CYTOCHROME P450 FAMILY 4"/>
    <property type="match status" value="1"/>
</dbReference>
<keyword evidence="3 7" id="KW-0479">Metal-binding</keyword>
<protein>
    <submittedName>
        <fullName evidence="9">Cytochrome P450</fullName>
    </submittedName>
</protein>
<keyword evidence="4" id="KW-0560">Oxidoreductase</keyword>
<dbReference type="RefSeq" id="WP_312865619.1">
    <property type="nucleotide sequence ID" value="NZ_BAABAI010000045.1"/>
</dbReference>
<comment type="caution">
    <text evidence="9">The sequence shown here is derived from an EMBL/GenBank/DDBJ whole genome shotgun (WGS) entry which is preliminary data.</text>
</comment>
<evidence type="ECO:0000256" key="7">
    <source>
        <dbReference type="PIRSR" id="PIRSR602401-1"/>
    </source>
</evidence>
<evidence type="ECO:0000256" key="4">
    <source>
        <dbReference type="ARBA" id="ARBA00023002"/>
    </source>
</evidence>
<evidence type="ECO:0000313" key="9">
    <source>
        <dbReference type="EMBL" id="MBB4965280.1"/>
    </source>
</evidence>
<name>A0A7W7T4R2_9PSEU</name>
<dbReference type="Proteomes" id="UP000542674">
    <property type="component" value="Unassembled WGS sequence"/>
</dbReference>
<dbReference type="InterPro" id="IPR001128">
    <property type="entry name" value="Cyt_P450"/>
</dbReference>
<evidence type="ECO:0000256" key="3">
    <source>
        <dbReference type="ARBA" id="ARBA00022723"/>
    </source>
</evidence>
<feature type="binding site" description="axial binding residue" evidence="7">
    <location>
        <position position="398"/>
    </location>
    <ligand>
        <name>heme</name>
        <dbReference type="ChEBI" id="CHEBI:30413"/>
    </ligand>
    <ligandPart>
        <name>Fe</name>
        <dbReference type="ChEBI" id="CHEBI:18248"/>
    </ligandPart>
</feature>
<evidence type="ECO:0000256" key="6">
    <source>
        <dbReference type="ARBA" id="ARBA00023033"/>
    </source>
</evidence>
<accession>A0A7W7T4R2</accession>
<evidence type="ECO:0000256" key="5">
    <source>
        <dbReference type="ARBA" id="ARBA00023004"/>
    </source>
</evidence>
<dbReference type="PANTHER" id="PTHR24291:SF50">
    <property type="entry name" value="BIFUNCTIONAL ALBAFLAVENONE MONOOXYGENASE_TERPENE SYNTHASE"/>
    <property type="match status" value="1"/>
</dbReference>
<dbReference type="InterPro" id="IPR050196">
    <property type="entry name" value="Cytochrome_P450_Monoox"/>
</dbReference>
<keyword evidence="6" id="KW-0503">Monooxygenase</keyword>
<sequence>MNAGSKSLRHPAEREVPTAPGRLPVIGHGIAMLRGKLAFTAGLAAHGDIVRVHLGTLPVYFVTSAELIDQVLATETDKFDKGALGDKLRDVFGNGLVSTNGDFYRRQRRMIQPAFHRRPIGRYTAMMAESAAELADSWRSGQVVDVERAMQDLALVIAGRSLFSLDFAREVRDVIRDEMPVMLRLGVVRAITSTPLLERLPIPANRRFDRAIARVHAVVDRVAASAREDRDDLLSALVRARDENGEPMSREQVRDEVVTLLVGGSETTGNTLAWLFHELAAHPDVLDRVTAEVEEVVGTRPVAFEDLNALPYTRRVVSEVLRRYPLWFMLRRTNTTVSLGGVEFPPGTEIGFSTHAVHHDPRYHRDPDVFDPDRWLPERVGALPRGAYVPFAAGLHHCPGHFFAMAELMVVAATVLSRRRLVPVPGRPPRPRVTGLIYPGPLPMTVH</sequence>
<dbReference type="GO" id="GO:0016705">
    <property type="term" value="F:oxidoreductase activity, acting on paired donors, with incorporation or reduction of molecular oxygen"/>
    <property type="evidence" value="ECO:0007669"/>
    <property type="project" value="InterPro"/>
</dbReference>
<reference evidence="9 10" key="1">
    <citation type="submission" date="2020-08" db="EMBL/GenBank/DDBJ databases">
        <title>Sequencing the genomes of 1000 actinobacteria strains.</title>
        <authorList>
            <person name="Klenk H.-P."/>
        </authorList>
    </citation>
    <scope>NUCLEOTIDE SEQUENCE [LARGE SCALE GENOMIC DNA]</scope>
    <source>
        <strain evidence="9 10">DSM 45084</strain>
    </source>
</reference>
<dbReference type="AlphaFoldDB" id="A0A7W7T4R2"/>
<evidence type="ECO:0000256" key="2">
    <source>
        <dbReference type="ARBA" id="ARBA00022617"/>
    </source>
</evidence>
<evidence type="ECO:0000256" key="1">
    <source>
        <dbReference type="ARBA" id="ARBA00010617"/>
    </source>
</evidence>